<accession>A0A453RGH8</accession>
<evidence type="ECO:0000313" key="1">
    <source>
        <dbReference type="EnsemblPlants" id="AET7Gv20573200.1"/>
    </source>
</evidence>
<evidence type="ECO:0000313" key="2">
    <source>
        <dbReference type="Proteomes" id="UP000015105"/>
    </source>
</evidence>
<organism evidence="1 2">
    <name type="scientific">Aegilops tauschii subsp. strangulata</name>
    <name type="common">Goatgrass</name>
    <dbReference type="NCBI Taxonomy" id="200361"/>
    <lineage>
        <taxon>Eukaryota</taxon>
        <taxon>Viridiplantae</taxon>
        <taxon>Streptophyta</taxon>
        <taxon>Embryophyta</taxon>
        <taxon>Tracheophyta</taxon>
        <taxon>Spermatophyta</taxon>
        <taxon>Magnoliopsida</taxon>
        <taxon>Liliopsida</taxon>
        <taxon>Poales</taxon>
        <taxon>Poaceae</taxon>
        <taxon>BOP clade</taxon>
        <taxon>Pooideae</taxon>
        <taxon>Triticodae</taxon>
        <taxon>Triticeae</taxon>
        <taxon>Triticinae</taxon>
        <taxon>Aegilops</taxon>
    </lineage>
</organism>
<dbReference type="Gramene" id="AET7Gv20573200.1">
    <property type="protein sequence ID" value="AET7Gv20573200.1"/>
    <property type="gene ID" value="AET7Gv20573200"/>
</dbReference>
<reference evidence="2" key="2">
    <citation type="journal article" date="2017" name="Nat. Plants">
        <title>The Aegilops tauschii genome reveals multiple impacts of transposons.</title>
        <authorList>
            <person name="Zhao G."/>
            <person name="Zou C."/>
            <person name="Li K."/>
            <person name="Wang K."/>
            <person name="Li T."/>
            <person name="Gao L."/>
            <person name="Zhang X."/>
            <person name="Wang H."/>
            <person name="Yang Z."/>
            <person name="Liu X."/>
            <person name="Jiang W."/>
            <person name="Mao L."/>
            <person name="Kong X."/>
            <person name="Jiao Y."/>
            <person name="Jia J."/>
        </authorList>
    </citation>
    <scope>NUCLEOTIDE SEQUENCE [LARGE SCALE GENOMIC DNA]</scope>
    <source>
        <strain evidence="2">cv. AL8/78</strain>
    </source>
</reference>
<name>A0A453RGH8_AEGTS</name>
<dbReference type="Proteomes" id="UP000015105">
    <property type="component" value="Chromosome 7D"/>
</dbReference>
<dbReference type="EnsemblPlants" id="AET7Gv20573200.1">
    <property type="protein sequence ID" value="AET7Gv20573200.1"/>
    <property type="gene ID" value="AET7Gv20573200"/>
</dbReference>
<reference evidence="1" key="5">
    <citation type="journal article" date="2021" name="G3 (Bethesda)">
        <title>Aegilops tauschii genome assembly Aet v5.0 features greater sequence contiguity and improved annotation.</title>
        <authorList>
            <person name="Wang L."/>
            <person name="Zhu T."/>
            <person name="Rodriguez J.C."/>
            <person name="Deal K.R."/>
            <person name="Dubcovsky J."/>
            <person name="McGuire P.E."/>
            <person name="Lux T."/>
            <person name="Spannagl M."/>
            <person name="Mayer K.F.X."/>
            <person name="Baldrich P."/>
            <person name="Meyers B.C."/>
            <person name="Huo N."/>
            <person name="Gu Y.Q."/>
            <person name="Zhou H."/>
            <person name="Devos K.M."/>
            <person name="Bennetzen J.L."/>
            <person name="Unver T."/>
            <person name="Budak H."/>
            <person name="Gulick P.J."/>
            <person name="Galiba G."/>
            <person name="Kalapos B."/>
            <person name="Nelson D.R."/>
            <person name="Li P."/>
            <person name="You F.M."/>
            <person name="Luo M.C."/>
            <person name="Dvorak J."/>
        </authorList>
    </citation>
    <scope>NUCLEOTIDE SEQUENCE [LARGE SCALE GENOMIC DNA]</scope>
    <source>
        <strain evidence="1">cv. AL8/78</strain>
    </source>
</reference>
<protein>
    <submittedName>
        <fullName evidence="1">Uncharacterized protein</fullName>
    </submittedName>
</protein>
<reference evidence="2" key="1">
    <citation type="journal article" date="2014" name="Science">
        <title>Ancient hybridizations among the ancestral genomes of bread wheat.</title>
        <authorList>
            <consortium name="International Wheat Genome Sequencing Consortium,"/>
            <person name="Marcussen T."/>
            <person name="Sandve S.R."/>
            <person name="Heier L."/>
            <person name="Spannagl M."/>
            <person name="Pfeifer M."/>
            <person name="Jakobsen K.S."/>
            <person name="Wulff B.B."/>
            <person name="Steuernagel B."/>
            <person name="Mayer K.F."/>
            <person name="Olsen O.A."/>
        </authorList>
    </citation>
    <scope>NUCLEOTIDE SEQUENCE [LARGE SCALE GENOMIC DNA]</scope>
    <source>
        <strain evidence="2">cv. AL8/78</strain>
    </source>
</reference>
<dbReference type="AlphaFoldDB" id="A0A453RGH8"/>
<sequence length="181" mass="19589">RSIPSLLRVAPAPLLPPQSTQGRWIVRSLCSLLAGQRRWIGDGGIQARPMRATRSSGIQAKRPATLVTRLGDGMTSTRFGRLQPTRSSGIQAKHAAVPAATTTTSIQQRTGHYSVCLSRCPHLLPELIPAPSRLAPTLHLGFVCLRARAGSKRRRGAANRDHEDSLKRDSTMTCLAVKTSV</sequence>
<reference evidence="1" key="3">
    <citation type="journal article" date="2017" name="Nature">
        <title>Genome sequence of the progenitor of the wheat D genome Aegilops tauschii.</title>
        <authorList>
            <person name="Luo M.C."/>
            <person name="Gu Y.Q."/>
            <person name="Puiu D."/>
            <person name="Wang H."/>
            <person name="Twardziok S.O."/>
            <person name="Deal K.R."/>
            <person name="Huo N."/>
            <person name="Zhu T."/>
            <person name="Wang L."/>
            <person name="Wang Y."/>
            <person name="McGuire P.E."/>
            <person name="Liu S."/>
            <person name="Long H."/>
            <person name="Ramasamy R.K."/>
            <person name="Rodriguez J.C."/>
            <person name="Van S.L."/>
            <person name="Yuan L."/>
            <person name="Wang Z."/>
            <person name="Xia Z."/>
            <person name="Xiao L."/>
            <person name="Anderson O.D."/>
            <person name="Ouyang S."/>
            <person name="Liang Y."/>
            <person name="Zimin A.V."/>
            <person name="Pertea G."/>
            <person name="Qi P."/>
            <person name="Bennetzen J.L."/>
            <person name="Dai X."/>
            <person name="Dawson M.W."/>
            <person name="Muller H.G."/>
            <person name="Kugler K."/>
            <person name="Rivarola-Duarte L."/>
            <person name="Spannagl M."/>
            <person name="Mayer K.F.X."/>
            <person name="Lu F.H."/>
            <person name="Bevan M.W."/>
            <person name="Leroy P."/>
            <person name="Li P."/>
            <person name="You F.M."/>
            <person name="Sun Q."/>
            <person name="Liu Z."/>
            <person name="Lyons E."/>
            <person name="Wicker T."/>
            <person name="Salzberg S.L."/>
            <person name="Devos K.M."/>
            <person name="Dvorak J."/>
        </authorList>
    </citation>
    <scope>NUCLEOTIDE SEQUENCE [LARGE SCALE GENOMIC DNA]</scope>
    <source>
        <strain evidence="1">cv. AL8/78</strain>
    </source>
</reference>
<keyword evidence="2" id="KW-1185">Reference proteome</keyword>
<proteinExistence type="predicted"/>
<reference evidence="1" key="4">
    <citation type="submission" date="2019-03" db="UniProtKB">
        <authorList>
            <consortium name="EnsemblPlants"/>
        </authorList>
    </citation>
    <scope>IDENTIFICATION</scope>
</reference>